<dbReference type="EMBL" id="AP019868">
    <property type="protein sequence ID" value="BBN04450.1"/>
    <property type="molecule type" value="Genomic_DNA"/>
</dbReference>
<dbReference type="Proteomes" id="UP001162541">
    <property type="component" value="Chromosome 3"/>
</dbReference>
<dbReference type="InterPro" id="IPR006603">
    <property type="entry name" value="PQ-loop_rpt"/>
</dbReference>
<dbReference type="NCBIfam" id="TIGR00951">
    <property type="entry name" value="2A43"/>
    <property type="match status" value="1"/>
</dbReference>
<dbReference type="PANTHER" id="PTHR13131">
    <property type="entry name" value="CYSTINOSIN"/>
    <property type="match status" value="1"/>
</dbReference>
<keyword evidence="4" id="KW-0677">Repeat</keyword>
<evidence type="ECO:0000313" key="11">
    <source>
        <dbReference type="EMBL" id="OAE18632.1"/>
    </source>
</evidence>
<evidence type="ECO:0000256" key="5">
    <source>
        <dbReference type="ARBA" id="ARBA00022989"/>
    </source>
</evidence>
<keyword evidence="6 9" id="KW-0472">Membrane</keyword>
<reference evidence="11 12" key="1">
    <citation type="submission" date="2016-03" db="EMBL/GenBank/DDBJ databases">
        <title>Mechanisms controlling the formation of the plant cell surface in tip-growing cells are functionally conserved among land plants.</title>
        <authorList>
            <person name="Honkanen S."/>
            <person name="Jones V.A."/>
            <person name="Morieri G."/>
            <person name="Champion C."/>
            <person name="Hetherington A.J."/>
            <person name="Kelly S."/>
            <person name="Saint-Marcoux D."/>
            <person name="Proust H."/>
            <person name="Prescott H."/>
            <person name="Dolan L."/>
        </authorList>
    </citation>
    <scope>NUCLEOTIDE SEQUENCE [LARGE SCALE GENOMIC DNA]</scope>
    <source>
        <strain evidence="12">cv. Tak-1 and cv. Tak-2</strain>
        <tissue evidence="11">Whole gametophyte</tissue>
    </source>
</reference>
<evidence type="ECO:0000313" key="13">
    <source>
        <dbReference type="Proteomes" id="UP001162541"/>
    </source>
</evidence>
<evidence type="ECO:0000256" key="3">
    <source>
        <dbReference type="ARBA" id="ARBA00022692"/>
    </source>
</evidence>
<organism evidence="11 12">
    <name type="scientific">Marchantia polymorpha subsp. ruderalis</name>
    <dbReference type="NCBI Taxonomy" id="1480154"/>
    <lineage>
        <taxon>Eukaryota</taxon>
        <taxon>Viridiplantae</taxon>
        <taxon>Streptophyta</taxon>
        <taxon>Embryophyta</taxon>
        <taxon>Marchantiophyta</taxon>
        <taxon>Marchantiopsida</taxon>
        <taxon>Marchantiidae</taxon>
        <taxon>Marchantiales</taxon>
        <taxon>Marchantiaceae</taxon>
        <taxon>Marchantia</taxon>
    </lineage>
</organism>
<dbReference type="EMBL" id="LVLJ01004027">
    <property type="protein sequence ID" value="OAE18632.1"/>
    <property type="molecule type" value="Genomic_DNA"/>
</dbReference>
<proteinExistence type="predicted"/>
<dbReference type="InterPro" id="IPR005282">
    <property type="entry name" value="LC_transporter"/>
</dbReference>
<sequence length="273" mass="30955">MAEGDAEWHSSSLYVFYLTLGWFAFAVWSVSFYPQVLLNYRRKSVTGLTFDFLVFNFTKHSSYLIYNASLYFSPVVQQQYRDKYGKSELIPVAPSDVAFSIHAVLLTAITLFQVCIYERGQQKVSKPAIGITTVAWGSAVVLLFMAWPKGDWLWLVSGFNIIQLVMTAIKYIPQAWFNYQRKSTVGWSIGNIILDLSGGTANIFQMAIQSIDQNSTENFTGNVGKLGLSLESIFFDVLFVIQHYCLYPKREGITVDEYQEIEEGEPETPAHGH</sequence>
<feature type="transmembrane region" description="Helical" evidence="9">
    <location>
        <begin position="152"/>
        <end position="172"/>
    </location>
</feature>
<evidence type="ECO:0000313" key="12">
    <source>
        <dbReference type="Proteomes" id="UP000077202"/>
    </source>
</evidence>
<dbReference type="PANTHER" id="PTHR13131:SF5">
    <property type="entry name" value="CYSTINOSIN"/>
    <property type="match status" value="1"/>
</dbReference>
<dbReference type="SMART" id="SM00679">
    <property type="entry name" value="CTNS"/>
    <property type="match status" value="2"/>
</dbReference>
<evidence type="ECO:0000256" key="9">
    <source>
        <dbReference type="SAM" id="Phobius"/>
    </source>
</evidence>
<keyword evidence="7" id="KW-0458">Lysosome</keyword>
<keyword evidence="5 9" id="KW-1133">Transmembrane helix</keyword>
<dbReference type="GO" id="GO:0005765">
    <property type="term" value="C:lysosomal membrane"/>
    <property type="evidence" value="ECO:0007669"/>
    <property type="project" value="UniProtKB-SubCell"/>
</dbReference>
<protein>
    <recommendedName>
        <fullName evidence="8">Cystinosin homolog</fullName>
    </recommendedName>
</protein>
<gene>
    <name evidence="11" type="ORF">AXG93_3810s1010</name>
    <name evidence="10" type="ORF">Mp_3g04730</name>
</gene>
<dbReference type="FunFam" id="1.20.1280.290:FF:000018">
    <property type="entry name" value="Cystinosin homolog"/>
    <property type="match status" value="1"/>
</dbReference>
<dbReference type="Pfam" id="PF04193">
    <property type="entry name" value="PQ-loop"/>
    <property type="match status" value="2"/>
</dbReference>
<accession>A0A176VE14</accession>
<dbReference type="Gene3D" id="1.20.1280.290">
    <property type="match status" value="1"/>
</dbReference>
<evidence type="ECO:0000256" key="8">
    <source>
        <dbReference type="ARBA" id="ARBA00074957"/>
    </source>
</evidence>
<feature type="transmembrane region" description="Helical" evidence="9">
    <location>
        <begin position="97"/>
        <end position="116"/>
    </location>
</feature>
<keyword evidence="12" id="KW-1185">Reference proteome</keyword>
<evidence type="ECO:0000256" key="4">
    <source>
        <dbReference type="ARBA" id="ARBA00022737"/>
    </source>
</evidence>
<feature type="transmembrane region" description="Helical" evidence="9">
    <location>
        <begin position="45"/>
        <end position="66"/>
    </location>
</feature>
<reference evidence="13" key="3">
    <citation type="journal article" date="2020" name="Curr. Biol.">
        <title>Chromatin organization in early land plants reveals an ancestral association between H3K27me3, transposons, and constitutive heterochromatin.</title>
        <authorList>
            <person name="Montgomery S.A."/>
            <person name="Tanizawa Y."/>
            <person name="Galik B."/>
            <person name="Wang N."/>
            <person name="Ito T."/>
            <person name="Mochizuki T."/>
            <person name="Akimcheva S."/>
            <person name="Bowman J.L."/>
            <person name="Cognat V."/>
            <person name="Marechal-Drouard L."/>
            <person name="Ekker H."/>
            <person name="Hong S.F."/>
            <person name="Kohchi T."/>
            <person name="Lin S.S."/>
            <person name="Liu L.D."/>
            <person name="Nakamura Y."/>
            <person name="Valeeva L.R."/>
            <person name="Shakirov E.V."/>
            <person name="Shippen D.E."/>
            <person name="Wei W.L."/>
            <person name="Yagura M."/>
            <person name="Yamaoka S."/>
            <person name="Yamato K.T."/>
            <person name="Liu C."/>
            <person name="Berger F."/>
        </authorList>
    </citation>
    <scope>NUCLEOTIDE SEQUENCE [LARGE SCALE GENOMIC DNA]</scope>
    <source>
        <strain evidence="13">Tak-1</strain>
    </source>
</reference>
<dbReference type="Proteomes" id="UP000077202">
    <property type="component" value="Unassembled WGS sequence"/>
</dbReference>
<evidence type="ECO:0000256" key="6">
    <source>
        <dbReference type="ARBA" id="ARBA00023136"/>
    </source>
</evidence>
<comment type="subcellular location">
    <subcellularLocation>
        <location evidence="1">Lysosome membrane</location>
        <topology evidence="1">Multi-pass membrane protein</topology>
    </subcellularLocation>
</comment>
<feature type="transmembrane region" description="Helical" evidence="9">
    <location>
        <begin position="12"/>
        <end position="33"/>
    </location>
</feature>
<keyword evidence="2" id="KW-0813">Transport</keyword>
<reference evidence="10" key="2">
    <citation type="journal article" date="2019" name="Curr. Biol.">
        <title>Chromatin organization in early land plants reveals an ancestral association between H3K27me3, transposons, and constitutive heterochromatin.</title>
        <authorList>
            <person name="Montgomery S.A."/>
            <person name="Tanizawa Y."/>
            <person name="Galik B."/>
            <person name="Wang N."/>
            <person name="Ito T."/>
            <person name="Mochizuki T."/>
            <person name="Akimcheva S."/>
            <person name="Bowman J."/>
            <person name="Cognat V."/>
            <person name="Drouard L."/>
            <person name="Ekker H."/>
            <person name="Houng S."/>
            <person name="Kohchi T."/>
            <person name="Lin S."/>
            <person name="Liu L.D."/>
            <person name="Nakamura Y."/>
            <person name="Valeeva L.R."/>
            <person name="Shakirov E.V."/>
            <person name="Shippen D.E."/>
            <person name="Wei W."/>
            <person name="Yagura M."/>
            <person name="Yamaoka S."/>
            <person name="Yamato K.T."/>
            <person name="Liu C."/>
            <person name="Berger F."/>
        </authorList>
    </citation>
    <scope>NUCLEOTIDE SEQUENCE [LARGE SCALE GENOMIC DNA]</scope>
    <source>
        <strain evidence="10">Tak-1</strain>
    </source>
</reference>
<evidence type="ECO:0000256" key="1">
    <source>
        <dbReference type="ARBA" id="ARBA00004155"/>
    </source>
</evidence>
<name>A0A176VE14_MARPO</name>
<dbReference type="AlphaFoldDB" id="A0A176VE14"/>
<keyword evidence="3 9" id="KW-0812">Transmembrane</keyword>
<evidence type="ECO:0000256" key="2">
    <source>
        <dbReference type="ARBA" id="ARBA00022448"/>
    </source>
</evidence>
<feature type="transmembrane region" description="Helical" evidence="9">
    <location>
        <begin position="128"/>
        <end position="146"/>
    </location>
</feature>
<evidence type="ECO:0000313" key="10">
    <source>
        <dbReference type="EMBL" id="BBN04450.1"/>
    </source>
</evidence>
<evidence type="ECO:0000256" key="7">
    <source>
        <dbReference type="ARBA" id="ARBA00023228"/>
    </source>
</evidence>
<dbReference type="GO" id="GO:0015184">
    <property type="term" value="F:L-cystine transmembrane transporter activity"/>
    <property type="evidence" value="ECO:0007669"/>
    <property type="project" value="TreeGrafter"/>
</dbReference>